<sequence>MAATSSFTATAASPPVLLKSSSPHFTSLRPISRCSRFQSVKTKRISPCAANLPLLAADVSSSFRQPPLAVDVPPPSCFSTKLQAVSQGRSMGH</sequence>
<evidence type="ECO:0000313" key="2">
    <source>
        <dbReference type="Proteomes" id="UP000729402"/>
    </source>
</evidence>
<evidence type="ECO:0000313" key="1">
    <source>
        <dbReference type="EMBL" id="KAG8075688.1"/>
    </source>
</evidence>
<accession>A0A8J5SLV2</accession>
<dbReference type="AlphaFoldDB" id="A0A8J5SLV2"/>
<protein>
    <submittedName>
        <fullName evidence="1">Uncharacterized protein</fullName>
    </submittedName>
</protein>
<organism evidence="1 2">
    <name type="scientific">Zizania palustris</name>
    <name type="common">Northern wild rice</name>
    <dbReference type="NCBI Taxonomy" id="103762"/>
    <lineage>
        <taxon>Eukaryota</taxon>
        <taxon>Viridiplantae</taxon>
        <taxon>Streptophyta</taxon>
        <taxon>Embryophyta</taxon>
        <taxon>Tracheophyta</taxon>
        <taxon>Spermatophyta</taxon>
        <taxon>Magnoliopsida</taxon>
        <taxon>Liliopsida</taxon>
        <taxon>Poales</taxon>
        <taxon>Poaceae</taxon>
        <taxon>BOP clade</taxon>
        <taxon>Oryzoideae</taxon>
        <taxon>Oryzeae</taxon>
        <taxon>Zizaniinae</taxon>
        <taxon>Zizania</taxon>
    </lineage>
</organism>
<keyword evidence="2" id="KW-1185">Reference proteome</keyword>
<dbReference type="EMBL" id="JAAALK010000283">
    <property type="protein sequence ID" value="KAG8075688.1"/>
    <property type="molecule type" value="Genomic_DNA"/>
</dbReference>
<name>A0A8J5SLV2_ZIZPA</name>
<proteinExistence type="predicted"/>
<gene>
    <name evidence="1" type="ORF">GUJ93_ZPchr0006g42114</name>
</gene>
<comment type="caution">
    <text evidence="1">The sequence shown here is derived from an EMBL/GenBank/DDBJ whole genome shotgun (WGS) entry which is preliminary data.</text>
</comment>
<dbReference type="Proteomes" id="UP000729402">
    <property type="component" value="Unassembled WGS sequence"/>
</dbReference>
<reference evidence="1" key="2">
    <citation type="submission" date="2021-02" db="EMBL/GenBank/DDBJ databases">
        <authorList>
            <person name="Kimball J.A."/>
            <person name="Haas M.W."/>
            <person name="Macchietto M."/>
            <person name="Kono T."/>
            <person name="Duquette J."/>
            <person name="Shao M."/>
        </authorList>
    </citation>
    <scope>NUCLEOTIDE SEQUENCE</scope>
    <source>
        <tissue evidence="1">Fresh leaf tissue</tissue>
    </source>
</reference>
<reference evidence="1" key="1">
    <citation type="journal article" date="2021" name="bioRxiv">
        <title>Whole Genome Assembly and Annotation of Northern Wild Rice, Zizania palustris L., Supports a Whole Genome Duplication in the Zizania Genus.</title>
        <authorList>
            <person name="Haas M."/>
            <person name="Kono T."/>
            <person name="Macchietto M."/>
            <person name="Millas R."/>
            <person name="McGilp L."/>
            <person name="Shao M."/>
            <person name="Duquette J."/>
            <person name="Hirsch C.N."/>
            <person name="Kimball J."/>
        </authorList>
    </citation>
    <scope>NUCLEOTIDE SEQUENCE</scope>
    <source>
        <tissue evidence="1">Fresh leaf tissue</tissue>
    </source>
</reference>